<dbReference type="STRING" id="42155.A0A0R3R893"/>
<dbReference type="SMART" id="SM01240">
    <property type="entry name" value="IMPDH"/>
    <property type="match status" value="1"/>
</dbReference>
<dbReference type="PANTHER" id="PTHR11911:SF111">
    <property type="entry name" value="INOSINE-5'-MONOPHOSPHATE DEHYDROGENASE"/>
    <property type="match status" value="1"/>
</dbReference>
<evidence type="ECO:0000313" key="4">
    <source>
        <dbReference type="Proteomes" id="UP000280834"/>
    </source>
</evidence>
<sequence>MVREEIDVINVNTSNGHSGNIINTIKEIKTMYSNMQLIGGNIATKEVTESLIDASVDAMKIRIGPRSICTTSHSKKNKLIADDGVKYSGDIAKAIAAGADSVMIDSIFTGSAESPGEIIMYKG</sequence>
<name>A0A0R3R893_9BILA</name>
<evidence type="ECO:0000259" key="2">
    <source>
        <dbReference type="Pfam" id="PF00478"/>
    </source>
</evidence>
<evidence type="ECO:0000313" key="5">
    <source>
        <dbReference type="WBParaSite" id="BTMF_0001624901-mRNA-1"/>
    </source>
</evidence>
<dbReference type="SUPFAM" id="SSF51412">
    <property type="entry name" value="Inosine monophosphate dehydrogenase (IMPDH)"/>
    <property type="match status" value="1"/>
</dbReference>
<dbReference type="AlphaFoldDB" id="A0A0R3R893"/>
<protein>
    <submittedName>
        <fullName evidence="5">IMPDH domain-containing protein</fullName>
    </submittedName>
</protein>
<feature type="domain" description="IMP dehydrogenase/GMP reductase" evidence="2">
    <location>
        <begin position="2"/>
        <end position="72"/>
    </location>
</feature>
<dbReference type="InterPro" id="IPR013785">
    <property type="entry name" value="Aldolase_TIM"/>
</dbReference>
<dbReference type="Pfam" id="PF00478">
    <property type="entry name" value="IMPDH"/>
    <property type="match status" value="2"/>
</dbReference>
<evidence type="ECO:0000256" key="1">
    <source>
        <dbReference type="ARBA" id="ARBA00005502"/>
    </source>
</evidence>
<proteinExistence type="inferred from homology"/>
<keyword evidence="4" id="KW-1185">Reference proteome</keyword>
<accession>A0A0R3R893</accession>
<dbReference type="InterPro" id="IPR001093">
    <property type="entry name" value="IMP_DH_GMPRt"/>
</dbReference>
<reference evidence="3 4" key="2">
    <citation type="submission" date="2018-11" db="EMBL/GenBank/DDBJ databases">
        <authorList>
            <consortium name="Pathogen Informatics"/>
        </authorList>
    </citation>
    <scope>NUCLEOTIDE SEQUENCE [LARGE SCALE GENOMIC DNA]</scope>
</reference>
<comment type="similarity">
    <text evidence="1">Belongs to the IMPDH/GMPR family.</text>
</comment>
<dbReference type="Proteomes" id="UP000280834">
    <property type="component" value="Unassembled WGS sequence"/>
</dbReference>
<dbReference type="GO" id="GO:0003938">
    <property type="term" value="F:IMP dehydrogenase activity"/>
    <property type="evidence" value="ECO:0007669"/>
    <property type="project" value="InterPro"/>
</dbReference>
<dbReference type="EMBL" id="UZAG01020957">
    <property type="protein sequence ID" value="VDO48504.1"/>
    <property type="molecule type" value="Genomic_DNA"/>
</dbReference>
<organism evidence="5">
    <name type="scientific">Brugia timori</name>
    <dbReference type="NCBI Taxonomy" id="42155"/>
    <lineage>
        <taxon>Eukaryota</taxon>
        <taxon>Metazoa</taxon>
        <taxon>Ecdysozoa</taxon>
        <taxon>Nematoda</taxon>
        <taxon>Chromadorea</taxon>
        <taxon>Rhabditida</taxon>
        <taxon>Spirurina</taxon>
        <taxon>Spiruromorpha</taxon>
        <taxon>Filarioidea</taxon>
        <taxon>Onchocercidae</taxon>
        <taxon>Brugia</taxon>
    </lineage>
</organism>
<dbReference type="Gene3D" id="3.20.20.70">
    <property type="entry name" value="Aldolase class I"/>
    <property type="match status" value="2"/>
</dbReference>
<dbReference type="InterPro" id="IPR005990">
    <property type="entry name" value="IMP_DH"/>
</dbReference>
<dbReference type="GO" id="GO:0006183">
    <property type="term" value="P:GTP biosynthetic process"/>
    <property type="evidence" value="ECO:0007669"/>
    <property type="project" value="TreeGrafter"/>
</dbReference>
<reference evidence="5" key="1">
    <citation type="submission" date="2017-02" db="UniProtKB">
        <authorList>
            <consortium name="WormBaseParasite"/>
        </authorList>
    </citation>
    <scope>IDENTIFICATION</scope>
</reference>
<dbReference type="WBParaSite" id="BTMF_0001624901-mRNA-1">
    <property type="protein sequence ID" value="BTMF_0001624901-mRNA-1"/>
    <property type="gene ID" value="BTMF_0001624901"/>
</dbReference>
<feature type="domain" description="IMP dehydrogenase/GMP reductase" evidence="2">
    <location>
        <begin position="75"/>
        <end position="123"/>
    </location>
</feature>
<dbReference type="PANTHER" id="PTHR11911">
    <property type="entry name" value="INOSINE-5-MONOPHOSPHATE DEHYDROGENASE RELATED"/>
    <property type="match status" value="1"/>
</dbReference>
<gene>
    <name evidence="3" type="ORF">BTMF_LOCUS14229</name>
</gene>
<evidence type="ECO:0000313" key="3">
    <source>
        <dbReference type="EMBL" id="VDO48504.1"/>
    </source>
</evidence>